<keyword evidence="5" id="KW-1185">Reference proteome</keyword>
<dbReference type="Proteomes" id="UP001194746">
    <property type="component" value="Unassembled WGS sequence"/>
</dbReference>
<reference evidence="4" key="1">
    <citation type="journal article" date="2019" name="Beilstein J. Org. Chem.">
        <title>Nanangenines: drimane sesquiterpenoids as the dominant metabolite cohort of a novel Australian fungus, Aspergillus nanangensis.</title>
        <authorList>
            <person name="Lacey H.J."/>
            <person name="Gilchrist C.L.M."/>
            <person name="Crombie A."/>
            <person name="Kalaitzis J.A."/>
            <person name="Vuong D."/>
            <person name="Rutledge P.J."/>
            <person name="Turner P."/>
            <person name="Pitt J.I."/>
            <person name="Lacey E."/>
            <person name="Chooi Y.H."/>
            <person name="Piggott A.M."/>
        </authorList>
    </citation>
    <scope>NUCLEOTIDE SEQUENCE</scope>
    <source>
        <strain evidence="4">MST-FP2251</strain>
    </source>
</reference>
<reference evidence="4" key="2">
    <citation type="submission" date="2020-02" db="EMBL/GenBank/DDBJ databases">
        <authorList>
            <person name="Gilchrist C.L.M."/>
            <person name="Chooi Y.-H."/>
        </authorList>
    </citation>
    <scope>NUCLEOTIDE SEQUENCE</scope>
    <source>
        <strain evidence="4">MST-FP2251</strain>
    </source>
</reference>
<protein>
    <recommendedName>
        <fullName evidence="3">Methyltransferase type 11 domain-containing protein</fullName>
    </recommendedName>
</protein>
<organism evidence="4 5">
    <name type="scientific">Aspergillus nanangensis</name>
    <dbReference type="NCBI Taxonomy" id="2582783"/>
    <lineage>
        <taxon>Eukaryota</taxon>
        <taxon>Fungi</taxon>
        <taxon>Dikarya</taxon>
        <taxon>Ascomycota</taxon>
        <taxon>Pezizomycotina</taxon>
        <taxon>Eurotiomycetes</taxon>
        <taxon>Eurotiomycetidae</taxon>
        <taxon>Eurotiales</taxon>
        <taxon>Aspergillaceae</taxon>
        <taxon>Aspergillus</taxon>
        <taxon>Aspergillus subgen. Circumdati</taxon>
    </lineage>
</organism>
<evidence type="ECO:0000313" key="5">
    <source>
        <dbReference type="Proteomes" id="UP001194746"/>
    </source>
</evidence>
<comment type="similarity">
    <text evidence="2">Belongs to the class I-like SAM-binding methyltransferase superfamily. Erg6/SMT family.</text>
</comment>
<name>A0AAD4CHM3_ASPNN</name>
<evidence type="ECO:0000259" key="3">
    <source>
        <dbReference type="Pfam" id="PF08241"/>
    </source>
</evidence>
<dbReference type="SUPFAM" id="SSF53335">
    <property type="entry name" value="S-adenosyl-L-methionine-dependent methyltransferases"/>
    <property type="match status" value="1"/>
</dbReference>
<dbReference type="CDD" id="cd02440">
    <property type="entry name" value="AdoMet_MTases"/>
    <property type="match status" value="1"/>
</dbReference>
<feature type="domain" description="Methyltransferase type 11" evidence="3">
    <location>
        <begin position="63"/>
        <end position="160"/>
    </location>
</feature>
<sequence length="167" mass="18513">MDLKAYYTALETRLGNYLIFGGRAHLGLYPRGTWWPFPIHRALLAMEDHLFHALALQPGSTVLDAGCGDAQVAIYLASKGLRVQAIDVLAEQVQRARSTVARSGMQHLAVTMARDDYHRLESVDEASLDGVYTMETLVHARDPMVVMAEFLRVLKPGGRLSGRAQHL</sequence>
<dbReference type="Pfam" id="PF08241">
    <property type="entry name" value="Methyltransf_11"/>
    <property type="match status" value="1"/>
</dbReference>
<comment type="caution">
    <text evidence="4">The sequence shown here is derived from an EMBL/GenBank/DDBJ whole genome shotgun (WGS) entry which is preliminary data.</text>
</comment>
<dbReference type="GO" id="GO:0003838">
    <property type="term" value="F:sterol 24-C-methyltransferase activity"/>
    <property type="evidence" value="ECO:0007669"/>
    <property type="project" value="TreeGrafter"/>
</dbReference>
<dbReference type="AlphaFoldDB" id="A0AAD4CHM3"/>
<proteinExistence type="inferred from homology"/>
<gene>
    <name evidence="4" type="ORF">FE257_011284</name>
</gene>
<dbReference type="InterPro" id="IPR050447">
    <property type="entry name" value="Erg6_SMT_methyltransf"/>
</dbReference>
<evidence type="ECO:0000313" key="4">
    <source>
        <dbReference type="EMBL" id="KAF9886644.1"/>
    </source>
</evidence>
<accession>A0AAD4CHM3</accession>
<keyword evidence="1" id="KW-0808">Transferase</keyword>
<dbReference type="Gene3D" id="3.40.50.150">
    <property type="entry name" value="Vaccinia Virus protein VP39"/>
    <property type="match status" value="1"/>
</dbReference>
<dbReference type="PANTHER" id="PTHR44068:SF1">
    <property type="entry name" value="HYPOTHETICAL LOC100005854"/>
    <property type="match status" value="1"/>
</dbReference>
<dbReference type="PANTHER" id="PTHR44068">
    <property type="entry name" value="ZGC:194242"/>
    <property type="match status" value="1"/>
</dbReference>
<dbReference type="GO" id="GO:0006696">
    <property type="term" value="P:ergosterol biosynthetic process"/>
    <property type="evidence" value="ECO:0007669"/>
    <property type="project" value="TreeGrafter"/>
</dbReference>
<evidence type="ECO:0000256" key="2">
    <source>
        <dbReference type="ARBA" id="ARBA00038188"/>
    </source>
</evidence>
<dbReference type="GO" id="GO:0005783">
    <property type="term" value="C:endoplasmic reticulum"/>
    <property type="evidence" value="ECO:0007669"/>
    <property type="project" value="TreeGrafter"/>
</dbReference>
<evidence type="ECO:0000256" key="1">
    <source>
        <dbReference type="ARBA" id="ARBA00022679"/>
    </source>
</evidence>
<dbReference type="InterPro" id="IPR013216">
    <property type="entry name" value="Methyltransf_11"/>
</dbReference>
<dbReference type="InterPro" id="IPR029063">
    <property type="entry name" value="SAM-dependent_MTases_sf"/>
</dbReference>
<dbReference type="EMBL" id="VCAU01000074">
    <property type="protein sequence ID" value="KAF9886644.1"/>
    <property type="molecule type" value="Genomic_DNA"/>
</dbReference>